<accession>A0A859QU03</accession>
<evidence type="ECO:0000313" key="2">
    <source>
        <dbReference type="Proteomes" id="UP000510721"/>
    </source>
</evidence>
<geneLocation type="plasmid" evidence="2">
    <name>pemeittgr7c</name>
</geneLocation>
<organism evidence="1 2">
    <name type="scientific">Sinorhizobium mexicanum</name>
    <dbReference type="NCBI Taxonomy" id="375549"/>
    <lineage>
        <taxon>Bacteria</taxon>
        <taxon>Pseudomonadati</taxon>
        <taxon>Pseudomonadota</taxon>
        <taxon>Alphaproteobacteria</taxon>
        <taxon>Hyphomicrobiales</taxon>
        <taxon>Rhizobiaceae</taxon>
        <taxon>Sinorhizobium/Ensifer group</taxon>
        <taxon>Sinorhizobium</taxon>
    </lineage>
</organism>
<evidence type="ECO:0000313" key="1">
    <source>
        <dbReference type="EMBL" id="QLL65617.1"/>
    </source>
</evidence>
<keyword evidence="1" id="KW-0614">Plasmid</keyword>
<dbReference type="RefSeq" id="WP_245181496.1">
    <property type="nucleotide sequence ID" value="NZ_CP041241.1"/>
</dbReference>
<proteinExistence type="predicted"/>
<sequence length="85" mass="9887">MNKTFSPASAPHQAVRPGTRVGLADRSRGRHRLATLRGIIATWDTRIRFRWELERKSKDNPHLIDDIGLTRQEVEAEIAKPFWQR</sequence>
<dbReference type="EMBL" id="CP041241">
    <property type="protein sequence ID" value="QLL65617.1"/>
    <property type="molecule type" value="Genomic_DNA"/>
</dbReference>
<dbReference type="Proteomes" id="UP000510721">
    <property type="component" value="Plasmid pEmeITTGR7c"/>
</dbReference>
<reference evidence="1 2" key="1">
    <citation type="submission" date="2019-06" db="EMBL/GenBank/DDBJ databases">
        <title>Complete genome sequence of Ensifer mexicanus ITTG R7 isolated from nodules of Acacia angustissima (Mill.) Kuntze.</title>
        <authorList>
            <person name="Rincon-Rosales R."/>
            <person name="Rogel M.A."/>
            <person name="Guerrero G."/>
            <person name="Rincon-Molina C.I."/>
            <person name="Lopez-Lopez A."/>
            <person name="Martinez-Romero E."/>
        </authorList>
    </citation>
    <scope>NUCLEOTIDE SEQUENCE [LARGE SCALE GENOMIC DNA]</scope>
    <source>
        <strain evidence="1 2">ITTG R7</strain>
        <plasmid evidence="2">pemeittgr7c</plasmid>
    </source>
</reference>
<keyword evidence="2" id="KW-1185">Reference proteome</keyword>
<dbReference type="KEGG" id="emx:FKV68_30360"/>
<protein>
    <submittedName>
        <fullName evidence="1">DUF1127 domain-containing protein</fullName>
    </submittedName>
</protein>
<gene>
    <name evidence="1" type="ORF">FKV68_30360</name>
</gene>
<dbReference type="AlphaFoldDB" id="A0A859QU03"/>
<name>A0A859QU03_9HYPH</name>